<comment type="caution">
    <text evidence="3">The sequence shown here is derived from an EMBL/GenBank/DDBJ whole genome shotgun (WGS) entry which is preliminary data.</text>
</comment>
<dbReference type="Gene3D" id="3.40.50.720">
    <property type="entry name" value="NAD(P)-binding Rossmann-like Domain"/>
    <property type="match status" value="1"/>
</dbReference>
<dbReference type="InterPro" id="IPR013149">
    <property type="entry name" value="ADH-like_C"/>
</dbReference>
<organism evidence="3 4">
    <name type="scientific">Pseudonocardia yuanmonensis</name>
    <dbReference type="NCBI Taxonomy" id="1095914"/>
    <lineage>
        <taxon>Bacteria</taxon>
        <taxon>Bacillati</taxon>
        <taxon>Actinomycetota</taxon>
        <taxon>Actinomycetes</taxon>
        <taxon>Pseudonocardiales</taxon>
        <taxon>Pseudonocardiaceae</taxon>
        <taxon>Pseudonocardia</taxon>
    </lineage>
</organism>
<gene>
    <name evidence="3" type="ORF">GCM10023215_31730</name>
</gene>
<evidence type="ECO:0000259" key="2">
    <source>
        <dbReference type="SMART" id="SM00829"/>
    </source>
</evidence>
<dbReference type="EMBL" id="BAABIC010000010">
    <property type="protein sequence ID" value="GAA4692282.1"/>
    <property type="molecule type" value="Genomic_DNA"/>
</dbReference>
<keyword evidence="4" id="KW-1185">Reference proteome</keyword>
<dbReference type="InterPro" id="IPR036291">
    <property type="entry name" value="NAD(P)-bd_dom_sf"/>
</dbReference>
<dbReference type="Proteomes" id="UP001500325">
    <property type="component" value="Unassembled WGS sequence"/>
</dbReference>
<dbReference type="Pfam" id="PF08240">
    <property type="entry name" value="ADH_N"/>
    <property type="match status" value="1"/>
</dbReference>
<feature type="domain" description="Enoyl reductase (ER)" evidence="2">
    <location>
        <begin position="14"/>
        <end position="348"/>
    </location>
</feature>
<dbReference type="PANTHER" id="PTHR44154">
    <property type="entry name" value="QUINONE OXIDOREDUCTASE"/>
    <property type="match status" value="1"/>
</dbReference>
<dbReference type="SMART" id="SM00829">
    <property type="entry name" value="PKS_ER"/>
    <property type="match status" value="1"/>
</dbReference>
<proteinExistence type="predicted"/>
<dbReference type="Pfam" id="PF00107">
    <property type="entry name" value="ADH_zinc_N"/>
    <property type="match status" value="1"/>
</dbReference>
<dbReference type="InterPro" id="IPR011032">
    <property type="entry name" value="GroES-like_sf"/>
</dbReference>
<accession>A0ABP8WME5</accession>
<dbReference type="SUPFAM" id="SSF50129">
    <property type="entry name" value="GroES-like"/>
    <property type="match status" value="1"/>
</dbReference>
<evidence type="ECO:0000313" key="4">
    <source>
        <dbReference type="Proteomes" id="UP001500325"/>
    </source>
</evidence>
<dbReference type="Gene3D" id="3.90.180.10">
    <property type="entry name" value="Medium-chain alcohol dehydrogenases, catalytic domain"/>
    <property type="match status" value="1"/>
</dbReference>
<dbReference type="InterPro" id="IPR013154">
    <property type="entry name" value="ADH-like_N"/>
</dbReference>
<evidence type="ECO:0000313" key="3">
    <source>
        <dbReference type="EMBL" id="GAA4692282.1"/>
    </source>
</evidence>
<name>A0ABP8WME5_9PSEU</name>
<dbReference type="InterPro" id="IPR020843">
    <property type="entry name" value="ER"/>
</dbReference>
<dbReference type="InterPro" id="IPR051603">
    <property type="entry name" value="Zinc-ADH_QOR/CCCR"/>
</dbReference>
<protein>
    <submittedName>
        <fullName evidence="3">Alcohol dehydrogenase family protein</fullName>
    </submittedName>
</protein>
<reference evidence="4" key="1">
    <citation type="journal article" date="2019" name="Int. J. Syst. Evol. Microbiol.">
        <title>The Global Catalogue of Microorganisms (GCM) 10K type strain sequencing project: providing services to taxonomists for standard genome sequencing and annotation.</title>
        <authorList>
            <consortium name="The Broad Institute Genomics Platform"/>
            <consortium name="The Broad Institute Genome Sequencing Center for Infectious Disease"/>
            <person name="Wu L."/>
            <person name="Ma J."/>
        </authorList>
    </citation>
    <scope>NUCLEOTIDE SEQUENCE [LARGE SCALE GENOMIC DNA]</scope>
    <source>
        <strain evidence="4">JCM 18055</strain>
    </source>
</reference>
<dbReference type="PANTHER" id="PTHR44154:SF1">
    <property type="entry name" value="QUINONE OXIDOREDUCTASE"/>
    <property type="match status" value="1"/>
</dbReference>
<evidence type="ECO:0000256" key="1">
    <source>
        <dbReference type="ARBA" id="ARBA00022857"/>
    </source>
</evidence>
<dbReference type="SUPFAM" id="SSF51735">
    <property type="entry name" value="NAD(P)-binding Rossmann-fold domains"/>
    <property type="match status" value="1"/>
</dbReference>
<keyword evidence="1" id="KW-0521">NADP</keyword>
<sequence length="366" mass="37633">MPDTMPAAVLVGFGGPVSLELRQVPVPAPGPGEVLVEVSAAAVNNTDIWTRKGAYGLPGHPDALAGWRGPVDFPRIQGGDIAGRVAAVGHGTDDALLGARVLVDSALYDGDGPDANPVGLLGSEADGGFASYVVARADRVHRMDGSPLSDEELACLPIAYGTAMGMLERGHLRADETVLITGASGGVGLAAVQLAAARGARVVAVTSPEKEDLVREAGAAEVVHRDRDPARTAGAAARVAPDGLDAVVDVVGGPLLTRLLEHVRDGGRWVIAGAVGGASTELDLRRLYLHNISLIGSSMHTPTHFARLAEDAAAGRVRPRIAARYDLAAIHEAQEAFARSADVGKFVLTPPCGHDARPATTTTVTS</sequence>